<evidence type="ECO:0000256" key="2">
    <source>
        <dbReference type="SAM" id="MobiDB-lite"/>
    </source>
</evidence>
<dbReference type="InterPro" id="IPR000836">
    <property type="entry name" value="PRTase_dom"/>
</dbReference>
<protein>
    <submittedName>
        <fullName evidence="3">ComF family protein</fullName>
    </submittedName>
</protein>
<evidence type="ECO:0000313" key="4">
    <source>
        <dbReference type="Proteomes" id="UP001596413"/>
    </source>
</evidence>
<proteinExistence type="inferred from homology"/>
<evidence type="ECO:0000313" key="3">
    <source>
        <dbReference type="EMBL" id="MFC7218553.1"/>
    </source>
</evidence>
<comment type="caution">
    <text evidence="3">The sequence shown here is derived from an EMBL/GenBank/DDBJ whole genome shotgun (WGS) entry which is preliminary data.</text>
</comment>
<gene>
    <name evidence="3" type="ORF">ACFQLX_10295</name>
</gene>
<keyword evidence="4" id="KW-1185">Reference proteome</keyword>
<feature type="compositionally biased region" description="Basic and acidic residues" evidence="2">
    <location>
        <begin position="1"/>
        <end position="14"/>
    </location>
</feature>
<evidence type="ECO:0000256" key="1">
    <source>
        <dbReference type="ARBA" id="ARBA00008007"/>
    </source>
</evidence>
<dbReference type="PANTHER" id="PTHR47505:SF1">
    <property type="entry name" value="DNA UTILIZATION PROTEIN YHGH"/>
    <property type="match status" value="1"/>
</dbReference>
<dbReference type="RefSeq" id="WP_386413922.1">
    <property type="nucleotide sequence ID" value="NZ_JBHSZO010000012.1"/>
</dbReference>
<dbReference type="InterPro" id="IPR051910">
    <property type="entry name" value="ComF/GntX_DNA_util-trans"/>
</dbReference>
<dbReference type="InterPro" id="IPR029057">
    <property type="entry name" value="PRTase-like"/>
</dbReference>
<comment type="similarity">
    <text evidence="1">Belongs to the ComF/GntX family.</text>
</comment>
<dbReference type="PANTHER" id="PTHR47505">
    <property type="entry name" value="DNA UTILIZATION PROTEIN YHGH"/>
    <property type="match status" value="1"/>
</dbReference>
<dbReference type="EMBL" id="JBHSZO010000012">
    <property type="protein sequence ID" value="MFC7218553.1"/>
    <property type="molecule type" value="Genomic_DNA"/>
</dbReference>
<dbReference type="Gene3D" id="3.40.50.2020">
    <property type="match status" value="1"/>
</dbReference>
<dbReference type="SUPFAM" id="SSF53271">
    <property type="entry name" value="PRTase-like"/>
    <property type="match status" value="1"/>
</dbReference>
<dbReference type="Proteomes" id="UP001596413">
    <property type="component" value="Unassembled WGS sequence"/>
</dbReference>
<sequence>MHTTGKTEDLDNGSRTDAPAGARPLWRELLGLLLPTACAGCDRPGAPLCRDCAAALTARTPRPVRPTPAPRGLPPVHAAVPYADEPRRLLLAHKERGARSLAAPLGAALARVVRAGLEVPQDTPAPPQPPCVLLIPVPSSASSRAARGHDPTLRLAEGAAAVLRRAGLPARVLPALRHARPVADQAALRAAERHANLSGALALSPAAHHLLTAPSPRSPSTDPRSHLRLVLIDDLMTTGATLTEAARSLRRATCLPLAAAVVAAPRVAFEEEWELTGNLRFRW</sequence>
<accession>A0ABW2GG52</accession>
<name>A0ABW2GG52_9ACTN</name>
<dbReference type="CDD" id="cd06223">
    <property type="entry name" value="PRTases_typeI"/>
    <property type="match status" value="1"/>
</dbReference>
<organism evidence="3 4">
    <name type="scientific">Streptomyces polyrhachis</name>
    <dbReference type="NCBI Taxonomy" id="1282885"/>
    <lineage>
        <taxon>Bacteria</taxon>
        <taxon>Bacillati</taxon>
        <taxon>Actinomycetota</taxon>
        <taxon>Actinomycetes</taxon>
        <taxon>Kitasatosporales</taxon>
        <taxon>Streptomycetaceae</taxon>
        <taxon>Streptomyces</taxon>
    </lineage>
</organism>
<feature type="region of interest" description="Disordered" evidence="2">
    <location>
        <begin position="1"/>
        <end position="20"/>
    </location>
</feature>
<reference evidence="4" key="1">
    <citation type="journal article" date="2019" name="Int. J. Syst. Evol. Microbiol.">
        <title>The Global Catalogue of Microorganisms (GCM) 10K type strain sequencing project: providing services to taxonomists for standard genome sequencing and annotation.</title>
        <authorList>
            <consortium name="The Broad Institute Genomics Platform"/>
            <consortium name="The Broad Institute Genome Sequencing Center for Infectious Disease"/>
            <person name="Wu L."/>
            <person name="Ma J."/>
        </authorList>
    </citation>
    <scope>NUCLEOTIDE SEQUENCE [LARGE SCALE GENOMIC DNA]</scope>
    <source>
        <strain evidence="4">CGMCC 1.13681</strain>
    </source>
</reference>